<proteinExistence type="predicted"/>
<dbReference type="InterPro" id="IPR050228">
    <property type="entry name" value="Carboxylesterase_BioH"/>
</dbReference>
<dbReference type="Gene3D" id="3.40.50.1820">
    <property type="entry name" value="alpha/beta hydrolase"/>
    <property type="match status" value="1"/>
</dbReference>
<dbReference type="SUPFAM" id="SSF53474">
    <property type="entry name" value="alpha/beta-Hydrolases"/>
    <property type="match status" value="1"/>
</dbReference>
<organism evidence="2 3">
    <name type="scientific">Phenylobacterium soli</name>
    <dbReference type="NCBI Taxonomy" id="2170551"/>
    <lineage>
        <taxon>Bacteria</taxon>
        <taxon>Pseudomonadati</taxon>
        <taxon>Pseudomonadota</taxon>
        <taxon>Alphaproteobacteria</taxon>
        <taxon>Caulobacterales</taxon>
        <taxon>Caulobacteraceae</taxon>
        <taxon>Phenylobacterium</taxon>
    </lineage>
</organism>
<comment type="caution">
    <text evidence="2">The sequence shown here is derived from an EMBL/GenBank/DDBJ whole genome shotgun (WGS) entry which is preliminary data.</text>
</comment>
<dbReference type="InterPro" id="IPR029058">
    <property type="entry name" value="AB_hydrolase_fold"/>
</dbReference>
<sequence length="290" mass="31487">MDAKLSHEPVARRVPLPSRDGEMAYLDFGPPERAVDLVFSHANGFNARTYRTILGPLAGEMRILAIDLRGHGATTLPTVIEGREGWIEMRDDLLAFLEAATDRPVALSGHSMGGTTSLLAAAAQPDRVRRLALLDPVIFESAKVADAEESPLAQGAARRRAVFPSKAAVREAYQGRGAFKTWTAEQVADYVEAGFRDTADGQVTLTCAPAWEASNFRTHNYDPFAAFAQSRCPIDIRQAEIASTCRLEGHQAGLTRDGRITVQVVPGTSHFLPMERPDVVAEALRRAVAP</sequence>
<evidence type="ECO:0000313" key="2">
    <source>
        <dbReference type="EMBL" id="RAK53734.1"/>
    </source>
</evidence>
<dbReference type="OrthoDB" id="9806902at2"/>
<dbReference type="PRINTS" id="PR00412">
    <property type="entry name" value="EPOXHYDRLASE"/>
</dbReference>
<gene>
    <name evidence="2" type="ORF">DJ017_03920</name>
</gene>
<evidence type="ECO:0000259" key="1">
    <source>
        <dbReference type="Pfam" id="PF12697"/>
    </source>
</evidence>
<dbReference type="RefSeq" id="WP_111527486.1">
    <property type="nucleotide sequence ID" value="NZ_JBHRSG010000005.1"/>
</dbReference>
<dbReference type="PANTHER" id="PTHR43194">
    <property type="entry name" value="HYDROLASE ALPHA/BETA FOLD FAMILY"/>
    <property type="match status" value="1"/>
</dbReference>
<protein>
    <submittedName>
        <fullName evidence="2">Alpha/beta hydrolase</fullName>
    </submittedName>
</protein>
<dbReference type="PRINTS" id="PR00111">
    <property type="entry name" value="ABHYDROLASE"/>
</dbReference>
<dbReference type="Pfam" id="PF12697">
    <property type="entry name" value="Abhydrolase_6"/>
    <property type="match status" value="1"/>
</dbReference>
<dbReference type="EMBL" id="QFYQ01000001">
    <property type="protein sequence ID" value="RAK53734.1"/>
    <property type="molecule type" value="Genomic_DNA"/>
</dbReference>
<name>A0A328AK05_9CAUL</name>
<feature type="domain" description="AB hydrolase-1" evidence="1">
    <location>
        <begin position="37"/>
        <end position="283"/>
    </location>
</feature>
<dbReference type="GO" id="GO:0016787">
    <property type="term" value="F:hydrolase activity"/>
    <property type="evidence" value="ECO:0007669"/>
    <property type="project" value="UniProtKB-KW"/>
</dbReference>
<dbReference type="InterPro" id="IPR000639">
    <property type="entry name" value="Epox_hydrolase-like"/>
</dbReference>
<reference evidence="3" key="1">
    <citation type="submission" date="2018-05" db="EMBL/GenBank/DDBJ databases">
        <authorList>
            <person name="Li X."/>
        </authorList>
    </citation>
    <scope>NUCLEOTIDE SEQUENCE [LARGE SCALE GENOMIC DNA]</scope>
    <source>
        <strain evidence="3">LX32</strain>
    </source>
</reference>
<dbReference type="InterPro" id="IPR000073">
    <property type="entry name" value="AB_hydrolase_1"/>
</dbReference>
<accession>A0A328AK05</accession>
<keyword evidence="2" id="KW-0378">Hydrolase</keyword>
<dbReference type="PANTHER" id="PTHR43194:SF2">
    <property type="entry name" value="PEROXISOMAL MEMBRANE PROTEIN LPX1"/>
    <property type="match status" value="1"/>
</dbReference>
<keyword evidence="3" id="KW-1185">Reference proteome</keyword>
<dbReference type="AlphaFoldDB" id="A0A328AK05"/>
<evidence type="ECO:0000313" key="3">
    <source>
        <dbReference type="Proteomes" id="UP000249254"/>
    </source>
</evidence>
<dbReference type="Proteomes" id="UP000249254">
    <property type="component" value="Unassembled WGS sequence"/>
</dbReference>